<feature type="transmembrane region" description="Helical" evidence="2">
    <location>
        <begin position="56"/>
        <end position="80"/>
    </location>
</feature>
<protein>
    <submittedName>
        <fullName evidence="3">Uncharacterized protein</fullName>
    </submittedName>
</protein>
<sequence length="274" mass="30260">MATSIGNGPPSMAETTGDRLIAVLVVVVFSVLVSLLMLVLRIWCRWSIRSLGWDDFAAMMSLICITIFGSGILALIPLGLSDPTGQIPVDKIPAFYKNRLTVLLAMDLYRRDGLSGPLEYLCYPGLFPHLHSHGNNLGSNGKREMREACTGTWICMCWNKHIYRPGCGGFALTFYLESKSSSSTQDRLIRGVSARLLPLLVRLNSMRPCCERSDQTPAVQNQRSDDEVGLTLDTVTKVGSQSQESHDEDPHRALAAKSYGTNTYIEAKPHPWGK</sequence>
<dbReference type="KEGG" id="fgr:FGSG_12079"/>
<dbReference type="GeneID" id="23558897"/>
<reference evidence="3" key="2">
    <citation type="journal article" date="2010" name="Nature">
        <title>Comparative genomics reveals mobile pathogenicity chromosomes in Fusarium.</title>
        <authorList>
            <person name="Ma L.J."/>
            <person name="van der Does H.C."/>
            <person name="Borkovich K.A."/>
            <person name="Coleman J.J."/>
            <person name="Daboussi M.J."/>
            <person name="Di Pietro A."/>
            <person name="Dufresne M."/>
            <person name="Freitag M."/>
            <person name="Grabherr M."/>
            <person name="Henrissat B."/>
            <person name="Houterman P.M."/>
            <person name="Kang S."/>
            <person name="Shim W.B."/>
            <person name="Woloshuk C."/>
            <person name="Xie X."/>
            <person name="Xu J.R."/>
            <person name="Antoniw J."/>
            <person name="Baker S.E."/>
            <person name="Bluhm B.H."/>
            <person name="Breakspear A."/>
            <person name="Brown D.W."/>
            <person name="Butchko R.A."/>
            <person name="Chapman S."/>
            <person name="Coulson R."/>
            <person name="Coutinho P.M."/>
            <person name="Danchin E.G."/>
            <person name="Diener A."/>
            <person name="Gale L.R."/>
            <person name="Gardiner D.M."/>
            <person name="Goff S."/>
            <person name="Hammond-Kosack K.E."/>
            <person name="Hilburn K."/>
            <person name="Hua-Van A."/>
            <person name="Jonkers W."/>
            <person name="Kazan K."/>
            <person name="Kodira C.D."/>
            <person name="Koehrsen M."/>
            <person name="Kumar L."/>
            <person name="Lee Y.H."/>
            <person name="Li L."/>
            <person name="Manners J.M."/>
            <person name="Miranda-Saavedra D."/>
            <person name="Mukherjee M."/>
            <person name="Park G."/>
            <person name="Park J."/>
            <person name="Park S.Y."/>
            <person name="Proctor R.H."/>
            <person name="Regev A."/>
            <person name="Ruiz-Roldan M.C."/>
            <person name="Sain D."/>
            <person name="Sakthikumar S."/>
            <person name="Sykes S."/>
            <person name="Schwartz D.C."/>
            <person name="Turgeon B.G."/>
            <person name="Wapinski I."/>
            <person name="Yoder O."/>
            <person name="Young S."/>
            <person name="Zeng Q."/>
            <person name="Zhou S."/>
            <person name="Galagan J."/>
            <person name="Cuomo C.A."/>
            <person name="Kistler H.C."/>
            <person name="Rep M."/>
        </authorList>
    </citation>
    <scope>GENOME REANNOTATION</scope>
    <source>
        <strain evidence="3">PH-1 / ATCC MYA-4620 / FGSC 9075 / NRRL 31084</strain>
    </source>
</reference>
<evidence type="ECO:0000313" key="3">
    <source>
        <dbReference type="EnsemblFungi" id="CEF74415"/>
    </source>
</evidence>
<dbReference type="OrthoDB" id="10017208at2759"/>
<dbReference type="RefSeq" id="XP_011318050.1">
    <property type="nucleotide sequence ID" value="XM_011319748.1"/>
</dbReference>
<name>I1S5G1_GIBZE</name>
<dbReference type="EnsemblFungi" id="CEF74415">
    <property type="protein sequence ID" value="CEF74415"/>
    <property type="gene ID" value="FGRRES_12079"/>
</dbReference>
<keyword evidence="2" id="KW-0472">Membrane</keyword>
<dbReference type="AlphaFoldDB" id="I1S5G1"/>
<dbReference type="HOGENOM" id="CLU_1015812_0_0_1"/>
<evidence type="ECO:0000256" key="1">
    <source>
        <dbReference type="SAM" id="MobiDB-lite"/>
    </source>
</evidence>
<reference evidence="3" key="1">
    <citation type="journal article" date="2007" name="Science">
        <title>The Fusarium graminearum genome reveals a link between localized polymorphism and pathogen specialization.</title>
        <authorList>
            <person name="Cuomo C.A."/>
            <person name="Gueldener U."/>
            <person name="Xu J.-R."/>
            <person name="Trail F."/>
            <person name="Turgeon B.G."/>
            <person name="Di Pietro A."/>
            <person name="Walton J.D."/>
            <person name="Ma L.-J."/>
            <person name="Baker S.E."/>
            <person name="Rep M."/>
            <person name="Adam G."/>
            <person name="Antoniw J."/>
            <person name="Baldwin T."/>
            <person name="Calvo S.E."/>
            <person name="Chang Y.-L."/>
            <person name="DeCaprio D."/>
            <person name="Gale L.R."/>
            <person name="Gnerre S."/>
            <person name="Goswami R.S."/>
            <person name="Hammond-Kosack K."/>
            <person name="Harris L.J."/>
            <person name="Hilburn K."/>
            <person name="Kennell J.C."/>
            <person name="Kroken S."/>
            <person name="Magnuson J.K."/>
            <person name="Mannhaupt G."/>
            <person name="Mauceli E.W."/>
            <person name="Mewes H.-W."/>
            <person name="Mitterbauer R."/>
            <person name="Muehlbauer G."/>
            <person name="Muensterkoetter M."/>
            <person name="Nelson D."/>
            <person name="O'Donnell K."/>
            <person name="Ouellet T."/>
            <person name="Qi W."/>
            <person name="Quesneville H."/>
            <person name="Roncero M.I.G."/>
            <person name="Seong K.-Y."/>
            <person name="Tetko I.V."/>
            <person name="Urban M."/>
            <person name="Waalwijk C."/>
            <person name="Ward T.J."/>
            <person name="Yao J."/>
            <person name="Birren B.W."/>
            <person name="Kistler H.C."/>
        </authorList>
    </citation>
    <scope>NUCLEOTIDE SEQUENCE [LARGE SCALE GENOMIC DNA]</scope>
    <source>
        <strain evidence="3">PH-1 / ATCC MYA-4620 / FGSC 9075 / NRRL 31084</strain>
    </source>
</reference>
<accession>I1S5G1</accession>
<reference evidence="3" key="3">
    <citation type="submission" date="2017-01" db="UniProtKB">
        <authorList>
            <consortium name="EnsemblFungi"/>
        </authorList>
    </citation>
    <scope>IDENTIFICATION</scope>
    <source>
        <strain evidence="3">PH-1 / ATCC MYA-4620 / FGSC 9075 / NRRL 31084</strain>
    </source>
</reference>
<feature type="region of interest" description="Disordered" evidence="1">
    <location>
        <begin position="238"/>
        <end position="274"/>
    </location>
</feature>
<organism evidence="3">
    <name type="scientific">Gibberella zeae (strain ATCC MYA-4620 / CBS 123657 / FGSC 9075 / NRRL 31084 / PH-1)</name>
    <name type="common">Wheat head blight fungus</name>
    <name type="synonym">Fusarium graminearum</name>
    <dbReference type="NCBI Taxonomy" id="229533"/>
    <lineage>
        <taxon>Eukaryota</taxon>
        <taxon>Fungi</taxon>
        <taxon>Dikarya</taxon>
        <taxon>Ascomycota</taxon>
        <taxon>Pezizomycotina</taxon>
        <taxon>Sordariomycetes</taxon>
        <taxon>Hypocreomycetidae</taxon>
        <taxon>Hypocreales</taxon>
        <taxon>Nectriaceae</taxon>
        <taxon>Fusarium</taxon>
    </lineage>
</organism>
<proteinExistence type="predicted"/>
<evidence type="ECO:0000256" key="2">
    <source>
        <dbReference type="SAM" id="Phobius"/>
    </source>
</evidence>
<feature type="transmembrane region" description="Helical" evidence="2">
    <location>
        <begin position="20"/>
        <end position="44"/>
    </location>
</feature>
<keyword evidence="2" id="KW-0812">Transmembrane</keyword>
<dbReference type="EMBL" id="HG970332">
    <property type="status" value="NOT_ANNOTATED_CDS"/>
    <property type="molecule type" value="Genomic_DNA"/>
</dbReference>
<keyword evidence="2" id="KW-1133">Transmembrane helix</keyword>